<evidence type="ECO:0000259" key="4">
    <source>
        <dbReference type="PROSITE" id="PS50043"/>
    </source>
</evidence>
<reference evidence="5" key="1">
    <citation type="submission" date="2018-06" db="EMBL/GenBank/DDBJ databases">
        <authorList>
            <person name="Zhirakovskaya E."/>
        </authorList>
    </citation>
    <scope>NUCLEOTIDE SEQUENCE</scope>
</reference>
<dbReference type="SUPFAM" id="SSF46894">
    <property type="entry name" value="C-terminal effector domain of the bipartite response regulators"/>
    <property type="match status" value="1"/>
</dbReference>
<dbReference type="PANTHER" id="PTHR44688">
    <property type="entry name" value="DNA-BINDING TRANSCRIPTIONAL ACTIVATOR DEVR_DOSR"/>
    <property type="match status" value="1"/>
</dbReference>
<feature type="domain" description="HTH luxR-type" evidence="4">
    <location>
        <begin position="121"/>
        <end position="186"/>
    </location>
</feature>
<dbReference type="Pfam" id="PF00196">
    <property type="entry name" value="GerE"/>
    <property type="match status" value="1"/>
</dbReference>
<dbReference type="Gene3D" id="1.10.10.10">
    <property type="entry name" value="Winged helix-like DNA-binding domain superfamily/Winged helix DNA-binding domain"/>
    <property type="match status" value="1"/>
</dbReference>
<keyword evidence="2" id="KW-0238">DNA-binding</keyword>
<evidence type="ECO:0000313" key="5">
    <source>
        <dbReference type="EMBL" id="VAW28147.1"/>
    </source>
</evidence>
<dbReference type="SMART" id="SM00421">
    <property type="entry name" value="HTH_LUXR"/>
    <property type="match status" value="1"/>
</dbReference>
<protein>
    <submittedName>
        <fullName evidence="5">Transcriptional regulator</fullName>
    </submittedName>
</protein>
<dbReference type="PROSITE" id="PS50043">
    <property type="entry name" value="HTH_LUXR_2"/>
    <property type="match status" value="1"/>
</dbReference>
<dbReference type="AlphaFoldDB" id="A0A3B0USD5"/>
<accession>A0A3B0USD5</accession>
<gene>
    <name evidence="5" type="ORF">MNBD_BACTEROID07-992</name>
</gene>
<dbReference type="InterPro" id="IPR036388">
    <property type="entry name" value="WH-like_DNA-bd_sf"/>
</dbReference>
<evidence type="ECO:0000256" key="1">
    <source>
        <dbReference type="ARBA" id="ARBA00023015"/>
    </source>
</evidence>
<name>A0A3B0USD5_9ZZZZ</name>
<evidence type="ECO:0000256" key="3">
    <source>
        <dbReference type="ARBA" id="ARBA00023163"/>
    </source>
</evidence>
<dbReference type="PRINTS" id="PR00038">
    <property type="entry name" value="HTHLUXR"/>
</dbReference>
<dbReference type="GO" id="GO:0006355">
    <property type="term" value="P:regulation of DNA-templated transcription"/>
    <property type="evidence" value="ECO:0007669"/>
    <property type="project" value="InterPro"/>
</dbReference>
<dbReference type="GO" id="GO:0003677">
    <property type="term" value="F:DNA binding"/>
    <property type="evidence" value="ECO:0007669"/>
    <property type="project" value="UniProtKB-KW"/>
</dbReference>
<dbReference type="EMBL" id="UOET01000199">
    <property type="protein sequence ID" value="VAW28147.1"/>
    <property type="molecule type" value="Genomic_DNA"/>
</dbReference>
<dbReference type="InterPro" id="IPR000792">
    <property type="entry name" value="Tscrpt_reg_LuxR_C"/>
</dbReference>
<proteinExistence type="predicted"/>
<sequence length="197" mass="22437">MKSIIIVDRHYLIQAGIEALIQEIPGLTLLKTHLGDEPRLTSILLKHKPDLLIIDPFSLSPENATLPRKIRSSQNTLIIALIQKEDKNKLSSDYDEVLFYEESKLALEKKLRHQAGNLQSNEATPKELSQREITILKLIVKGLTHQEVADKLFLSIHTVNTHRKNINRKLGIKTVSGLSVYAIMNHLIQMEELVDKR</sequence>
<dbReference type="InterPro" id="IPR016032">
    <property type="entry name" value="Sig_transdc_resp-reg_C-effctor"/>
</dbReference>
<organism evidence="5">
    <name type="scientific">hydrothermal vent metagenome</name>
    <dbReference type="NCBI Taxonomy" id="652676"/>
    <lineage>
        <taxon>unclassified sequences</taxon>
        <taxon>metagenomes</taxon>
        <taxon>ecological metagenomes</taxon>
    </lineage>
</organism>
<evidence type="ECO:0000256" key="2">
    <source>
        <dbReference type="ARBA" id="ARBA00023125"/>
    </source>
</evidence>
<keyword evidence="1" id="KW-0805">Transcription regulation</keyword>
<keyword evidence="3" id="KW-0804">Transcription</keyword>
<dbReference type="CDD" id="cd06170">
    <property type="entry name" value="LuxR_C_like"/>
    <property type="match status" value="1"/>
</dbReference>
<dbReference type="PANTHER" id="PTHR44688:SF16">
    <property type="entry name" value="DNA-BINDING TRANSCRIPTIONAL ACTIVATOR DEVR_DOSR"/>
    <property type="match status" value="1"/>
</dbReference>